<sequence length="120" mass="13473">MRFGHLDNAYNASHEPIKGFDRNRLNGVEKFNKDEHYLYLKQHNTFAAPKMFSPYLGADGRHMPIGQPGYEHIAKLHRNASSIPAANRDHISVRIRRISIAAAIGVSVVFAVASSIGVYW</sequence>
<dbReference type="Proteomes" id="UP001230268">
    <property type="component" value="Unassembled WGS sequence"/>
</dbReference>
<gene>
    <name evidence="2" type="ORF">BgAZ_403160</name>
</gene>
<evidence type="ECO:0000313" key="2">
    <source>
        <dbReference type="EMBL" id="KAK1442286.1"/>
    </source>
</evidence>
<keyword evidence="1" id="KW-0812">Transmembrane</keyword>
<organism evidence="2 3">
    <name type="scientific">Babesia gibsoni</name>
    <dbReference type="NCBI Taxonomy" id="33632"/>
    <lineage>
        <taxon>Eukaryota</taxon>
        <taxon>Sar</taxon>
        <taxon>Alveolata</taxon>
        <taxon>Apicomplexa</taxon>
        <taxon>Aconoidasida</taxon>
        <taxon>Piroplasmida</taxon>
        <taxon>Babesiidae</taxon>
        <taxon>Babesia</taxon>
    </lineage>
</organism>
<dbReference type="EMBL" id="JAVEPI010000004">
    <property type="protein sequence ID" value="KAK1442286.1"/>
    <property type="molecule type" value="Genomic_DNA"/>
</dbReference>
<accession>A0AAD8LP23</accession>
<comment type="caution">
    <text evidence="2">The sequence shown here is derived from an EMBL/GenBank/DDBJ whole genome shotgun (WGS) entry which is preliminary data.</text>
</comment>
<keyword evidence="1" id="KW-0472">Membrane</keyword>
<evidence type="ECO:0000256" key="1">
    <source>
        <dbReference type="SAM" id="Phobius"/>
    </source>
</evidence>
<dbReference type="AlphaFoldDB" id="A0AAD8LP23"/>
<protein>
    <submittedName>
        <fullName evidence="2">Uncharacterized protein</fullName>
    </submittedName>
</protein>
<name>A0AAD8LP23_BABGI</name>
<proteinExistence type="predicted"/>
<keyword evidence="1" id="KW-1133">Transmembrane helix</keyword>
<feature type="transmembrane region" description="Helical" evidence="1">
    <location>
        <begin position="98"/>
        <end position="119"/>
    </location>
</feature>
<keyword evidence="3" id="KW-1185">Reference proteome</keyword>
<evidence type="ECO:0000313" key="3">
    <source>
        <dbReference type="Proteomes" id="UP001230268"/>
    </source>
</evidence>
<reference evidence="2" key="1">
    <citation type="submission" date="2023-08" db="EMBL/GenBank/DDBJ databases">
        <title>Draft sequence of the Babesia gibsoni genome.</title>
        <authorList>
            <person name="Yamagishi J.Y."/>
            <person name="Xuan X.X."/>
        </authorList>
    </citation>
    <scope>NUCLEOTIDE SEQUENCE</scope>
    <source>
        <strain evidence="2">Azabu</strain>
    </source>
</reference>